<dbReference type="EMBL" id="BJWG01000003">
    <property type="protein sequence ID" value="GEL94307.1"/>
    <property type="molecule type" value="Genomic_DNA"/>
</dbReference>
<dbReference type="InterPro" id="IPR020624">
    <property type="entry name" value="Schiff_base-form_aldolases_CS"/>
</dbReference>
<dbReference type="GO" id="GO:0008840">
    <property type="term" value="F:4-hydroxy-tetrahydrodipicolinate synthase activity"/>
    <property type="evidence" value="ECO:0007669"/>
    <property type="project" value="UniProtKB-UniRule"/>
</dbReference>
<evidence type="ECO:0000256" key="9">
    <source>
        <dbReference type="ARBA" id="ARBA00023239"/>
    </source>
</evidence>
<dbReference type="EC" id="4.3.3.7" evidence="4 12"/>
<dbReference type="GO" id="GO:0005829">
    <property type="term" value="C:cytosol"/>
    <property type="evidence" value="ECO:0007669"/>
    <property type="project" value="TreeGrafter"/>
</dbReference>
<keyword evidence="7 12" id="KW-0220">Diaminopimelate biosynthesis</keyword>
<dbReference type="GO" id="GO:0009089">
    <property type="term" value="P:lysine biosynthetic process via diaminopimelate"/>
    <property type="evidence" value="ECO:0007669"/>
    <property type="project" value="UniProtKB-UniRule"/>
</dbReference>
<name>A0A511J8I3_9CELL</name>
<dbReference type="InterPro" id="IPR013785">
    <property type="entry name" value="Aldolase_TIM"/>
</dbReference>
<dbReference type="Gene3D" id="3.20.20.70">
    <property type="entry name" value="Aldolase class I"/>
    <property type="match status" value="1"/>
</dbReference>
<comment type="pathway">
    <text evidence="2 12">Amino-acid biosynthesis; L-lysine biosynthesis via DAP pathway; (S)-tetrahydrodipicolinate from L-aspartate: step 3/4.</text>
</comment>
<evidence type="ECO:0000256" key="14">
    <source>
        <dbReference type="PIRSR" id="PIRSR001365-1"/>
    </source>
</evidence>
<evidence type="ECO:0000256" key="3">
    <source>
        <dbReference type="ARBA" id="ARBA00007592"/>
    </source>
</evidence>
<evidence type="ECO:0000256" key="12">
    <source>
        <dbReference type="HAMAP-Rule" id="MF_00418"/>
    </source>
</evidence>
<dbReference type="GO" id="GO:0019877">
    <property type="term" value="P:diaminopimelate biosynthetic process"/>
    <property type="evidence" value="ECO:0007669"/>
    <property type="project" value="UniProtKB-UniRule"/>
</dbReference>
<dbReference type="Proteomes" id="UP000321720">
    <property type="component" value="Unassembled WGS sequence"/>
</dbReference>
<dbReference type="InterPro" id="IPR005263">
    <property type="entry name" value="DapA"/>
</dbReference>
<dbReference type="NCBIfam" id="TIGR00674">
    <property type="entry name" value="dapA"/>
    <property type="match status" value="1"/>
</dbReference>
<proteinExistence type="inferred from homology"/>
<evidence type="ECO:0000256" key="2">
    <source>
        <dbReference type="ARBA" id="ARBA00005120"/>
    </source>
</evidence>
<dbReference type="PIRSF" id="PIRSF001365">
    <property type="entry name" value="DHDPS"/>
    <property type="match status" value="1"/>
</dbReference>
<evidence type="ECO:0000256" key="1">
    <source>
        <dbReference type="ARBA" id="ARBA00003294"/>
    </source>
</evidence>
<evidence type="ECO:0000256" key="13">
    <source>
        <dbReference type="PIRNR" id="PIRNR001365"/>
    </source>
</evidence>
<evidence type="ECO:0000256" key="5">
    <source>
        <dbReference type="ARBA" id="ARBA00022490"/>
    </source>
</evidence>
<feature type="binding site" evidence="12 15">
    <location>
        <position position="56"/>
    </location>
    <ligand>
        <name>pyruvate</name>
        <dbReference type="ChEBI" id="CHEBI:15361"/>
    </ligand>
</feature>
<dbReference type="Pfam" id="PF00701">
    <property type="entry name" value="DHDPS"/>
    <property type="match status" value="1"/>
</dbReference>
<dbReference type="PROSITE" id="PS00666">
    <property type="entry name" value="DHDPS_2"/>
    <property type="match status" value="1"/>
</dbReference>
<dbReference type="UniPathway" id="UPA00034">
    <property type="reaction ID" value="UER00017"/>
</dbReference>
<accession>A0A511J8I3</accession>
<evidence type="ECO:0000256" key="15">
    <source>
        <dbReference type="PIRSR" id="PIRSR001365-2"/>
    </source>
</evidence>
<comment type="caution">
    <text evidence="16">The sequence shown here is derived from an EMBL/GenBank/DDBJ whole genome shotgun (WGS) entry which is preliminary data.</text>
</comment>
<comment type="subcellular location">
    <subcellularLocation>
        <location evidence="12">Cytoplasm</location>
    </subcellularLocation>
</comment>
<feature type="site" description="Part of a proton relay during catalysis" evidence="12">
    <location>
        <position position="118"/>
    </location>
</feature>
<comment type="catalytic activity">
    <reaction evidence="11 12">
        <text>L-aspartate 4-semialdehyde + pyruvate = (2S,4S)-4-hydroxy-2,3,4,5-tetrahydrodipicolinate + H2O + H(+)</text>
        <dbReference type="Rhea" id="RHEA:34171"/>
        <dbReference type="ChEBI" id="CHEBI:15361"/>
        <dbReference type="ChEBI" id="CHEBI:15377"/>
        <dbReference type="ChEBI" id="CHEBI:15378"/>
        <dbReference type="ChEBI" id="CHEBI:67139"/>
        <dbReference type="ChEBI" id="CHEBI:537519"/>
        <dbReference type="EC" id="4.3.3.7"/>
    </reaction>
</comment>
<feature type="active site" description="Schiff-base intermediate with substrate" evidence="12 14">
    <location>
        <position position="172"/>
    </location>
</feature>
<keyword evidence="10 12" id="KW-0704">Schiff base</keyword>
<protein>
    <recommendedName>
        <fullName evidence="4 12">4-hydroxy-tetrahydrodipicolinate synthase</fullName>
        <shortName evidence="12">HTPA synthase</shortName>
        <ecNumber evidence="4 12">4.3.3.7</ecNumber>
    </recommendedName>
</protein>
<comment type="caution">
    <text evidence="12">Was originally thought to be a dihydrodipicolinate synthase (DHDPS), catalyzing the condensation of (S)-aspartate-beta-semialdehyde [(S)-ASA] and pyruvate to dihydrodipicolinate (DHDP). However, it was shown in E.coli that the product of the enzymatic reaction is not dihydrodipicolinate but in fact (4S)-4-hydroxy-2,3,4,5-tetrahydro-(2S)-dipicolinic acid (HTPA), and that the consecutive dehydration reaction leading to DHDP is not spontaneous but catalyzed by DapB.</text>
</comment>
<dbReference type="SMART" id="SM01130">
    <property type="entry name" value="DHDPS"/>
    <property type="match status" value="1"/>
</dbReference>
<keyword evidence="17" id="KW-1185">Reference proteome</keyword>
<sequence length="324" mass="32822">MPMPQVTSSVRPFGAVLSAMVTPFDEAGELDVAAAVALARHLVDTGHDGLVLNGTTGEAPTTHAPEKAELIAAVVEAVGDRAYVVAGAGSNDTLHAVRMAEQAAEAGAHGLLVVSPYYSRPSQAGIVAHVRAVADSTDLPVMLYDIPGRAGVRLSAATVDELGEHERVVAMKDATGDVAAAARGIARTGLAWYCGDDGLLLPFLSVGAVGVVGVATHVVGAAFARAVAAWDAGDTAGALRATTSVQPAVDAINGAGFQAVYAKAALEVVGVLPRRTVRLPYLPATDDEVRDVAAGLSAAGLLDGRPDGRHDELLAGGSRHDAPA</sequence>
<keyword evidence="5 12" id="KW-0963">Cytoplasm</keyword>
<organism evidence="16 17">
    <name type="scientific">Cellulomonas composti</name>
    <dbReference type="NCBI Taxonomy" id="266130"/>
    <lineage>
        <taxon>Bacteria</taxon>
        <taxon>Bacillati</taxon>
        <taxon>Actinomycetota</taxon>
        <taxon>Actinomycetes</taxon>
        <taxon>Micrococcales</taxon>
        <taxon>Cellulomonadaceae</taxon>
        <taxon>Cellulomonas</taxon>
    </lineage>
</organism>
<dbReference type="HAMAP" id="MF_00418">
    <property type="entry name" value="DapA"/>
    <property type="match status" value="1"/>
</dbReference>
<evidence type="ECO:0000313" key="17">
    <source>
        <dbReference type="Proteomes" id="UP000321720"/>
    </source>
</evidence>
<keyword evidence="8 12" id="KW-0457">Lysine biosynthesis</keyword>
<reference evidence="16 17" key="1">
    <citation type="submission" date="2019-07" db="EMBL/GenBank/DDBJ databases">
        <title>Whole genome shotgun sequence of Cellulomonas composti NBRC 100758.</title>
        <authorList>
            <person name="Hosoyama A."/>
            <person name="Uohara A."/>
            <person name="Ohji S."/>
            <person name="Ichikawa N."/>
        </authorList>
    </citation>
    <scope>NUCLEOTIDE SEQUENCE [LARGE SCALE GENOMIC DNA]</scope>
    <source>
        <strain evidence="16 17">NBRC 100758</strain>
    </source>
</reference>
<keyword evidence="9 12" id="KW-0456">Lyase</keyword>
<dbReference type="PANTHER" id="PTHR12128">
    <property type="entry name" value="DIHYDRODIPICOLINATE SYNTHASE"/>
    <property type="match status" value="1"/>
</dbReference>
<dbReference type="PANTHER" id="PTHR12128:SF66">
    <property type="entry name" value="4-HYDROXY-2-OXOGLUTARATE ALDOLASE, MITOCHONDRIAL"/>
    <property type="match status" value="1"/>
</dbReference>
<dbReference type="SUPFAM" id="SSF51569">
    <property type="entry name" value="Aldolase"/>
    <property type="match status" value="1"/>
</dbReference>
<gene>
    <name evidence="12 16" type="primary">dapA</name>
    <name evidence="16" type="ORF">CCO02nite_09650</name>
</gene>
<dbReference type="PRINTS" id="PR00146">
    <property type="entry name" value="DHPICSNTHASE"/>
</dbReference>
<comment type="subunit">
    <text evidence="12">Homotetramer; dimer of dimers.</text>
</comment>
<dbReference type="InterPro" id="IPR020625">
    <property type="entry name" value="Schiff_base-form_aldolases_AS"/>
</dbReference>
<feature type="binding site" evidence="12 15">
    <location>
        <position position="212"/>
    </location>
    <ligand>
        <name>pyruvate</name>
        <dbReference type="ChEBI" id="CHEBI:15361"/>
    </ligand>
</feature>
<dbReference type="PROSITE" id="PS00665">
    <property type="entry name" value="DHDPS_1"/>
    <property type="match status" value="1"/>
</dbReference>
<evidence type="ECO:0000256" key="8">
    <source>
        <dbReference type="ARBA" id="ARBA00023154"/>
    </source>
</evidence>
<dbReference type="InterPro" id="IPR002220">
    <property type="entry name" value="DapA-like"/>
</dbReference>
<evidence type="ECO:0000256" key="11">
    <source>
        <dbReference type="ARBA" id="ARBA00047836"/>
    </source>
</evidence>
<evidence type="ECO:0000256" key="7">
    <source>
        <dbReference type="ARBA" id="ARBA00022915"/>
    </source>
</evidence>
<keyword evidence="6 12" id="KW-0028">Amino-acid biosynthesis</keyword>
<feature type="site" description="Part of a proton relay during catalysis" evidence="12">
    <location>
        <position position="55"/>
    </location>
</feature>
<comment type="function">
    <text evidence="1 12">Catalyzes the condensation of (S)-aspartate-beta-semialdehyde [(S)-ASA] and pyruvate to 4-hydroxy-tetrahydrodipicolinate (HTPA).</text>
</comment>
<evidence type="ECO:0000256" key="10">
    <source>
        <dbReference type="ARBA" id="ARBA00023270"/>
    </source>
</evidence>
<evidence type="ECO:0000256" key="6">
    <source>
        <dbReference type="ARBA" id="ARBA00022605"/>
    </source>
</evidence>
<evidence type="ECO:0000256" key="4">
    <source>
        <dbReference type="ARBA" id="ARBA00012086"/>
    </source>
</evidence>
<evidence type="ECO:0000313" key="16">
    <source>
        <dbReference type="EMBL" id="GEL94307.1"/>
    </source>
</evidence>
<comment type="similarity">
    <text evidence="3 12 13">Belongs to the DapA family.</text>
</comment>
<dbReference type="AlphaFoldDB" id="A0A511J8I3"/>
<feature type="active site" description="Proton donor/acceptor" evidence="12 14">
    <location>
        <position position="144"/>
    </location>
</feature>